<feature type="transmembrane region" description="Helical" evidence="1">
    <location>
        <begin position="148"/>
        <end position="167"/>
    </location>
</feature>
<reference evidence="3" key="1">
    <citation type="journal article" date="2014" name="Int. J. Syst. Evol. Microbiol.">
        <title>Complete genome sequence of Corynebacterium casei LMG S-19264T (=DSM 44701T), isolated from a smear-ripened cheese.</title>
        <authorList>
            <consortium name="US DOE Joint Genome Institute (JGI-PGF)"/>
            <person name="Walter F."/>
            <person name="Albersmeier A."/>
            <person name="Kalinowski J."/>
            <person name="Ruckert C."/>
        </authorList>
    </citation>
    <scope>NUCLEOTIDE SEQUENCE</scope>
    <source>
        <strain evidence="3">CCM 7684</strain>
    </source>
</reference>
<dbReference type="PANTHER" id="PTHR22911">
    <property type="entry name" value="ACYL-MALONYL CONDENSING ENZYME-RELATED"/>
    <property type="match status" value="1"/>
</dbReference>
<evidence type="ECO:0000313" key="4">
    <source>
        <dbReference type="Proteomes" id="UP000602745"/>
    </source>
</evidence>
<dbReference type="AlphaFoldDB" id="A0A8J2YLK3"/>
<sequence length="318" mass="33104">MDDRLKAHIPVGIIRRSRAWSDSLAHGPLPLMSRATLIGFTAILLWSTLALLTAGSGAVPPFQLAALTFLVGGLAGLVFVARSPMGFSALKQSPLAWLHGVGGLCGYHFAYFSALRLAPPAEASLIAYLWPLLIVLLSATLPGERLRAAHIIGALMGFAGTVVLVTGRSGGLSYDPVYLPGYLAALIAAVIWAVYSVASRRFAEVPTEAVAGFCLATAVLSALAHLAFETTHWPSGIVEWSSVLLLGLGPVGLAFFVWDIGMKRGDMRLLGTASYAAPVLSTLLLVAFGFAEPTTTLALACGLIVGGAAIATLAGRRG</sequence>
<feature type="transmembrane region" description="Helical" evidence="1">
    <location>
        <begin position="37"/>
        <end position="56"/>
    </location>
</feature>
<accession>A0A8J2YLK3</accession>
<feature type="transmembrane region" description="Helical" evidence="1">
    <location>
        <begin position="62"/>
        <end position="81"/>
    </location>
</feature>
<dbReference type="SUPFAM" id="SSF103481">
    <property type="entry name" value="Multidrug resistance efflux transporter EmrE"/>
    <property type="match status" value="2"/>
</dbReference>
<feature type="domain" description="EamA" evidence="2">
    <location>
        <begin position="37"/>
        <end position="165"/>
    </location>
</feature>
<feature type="transmembrane region" description="Helical" evidence="1">
    <location>
        <begin position="93"/>
        <end position="111"/>
    </location>
</feature>
<feature type="domain" description="EamA" evidence="2">
    <location>
        <begin position="180"/>
        <end position="312"/>
    </location>
</feature>
<dbReference type="GO" id="GO:0016020">
    <property type="term" value="C:membrane"/>
    <property type="evidence" value="ECO:0007669"/>
    <property type="project" value="InterPro"/>
</dbReference>
<dbReference type="EMBL" id="BMCP01000004">
    <property type="protein sequence ID" value="GGE51184.1"/>
    <property type="molecule type" value="Genomic_DNA"/>
</dbReference>
<keyword evidence="1" id="KW-0812">Transmembrane</keyword>
<evidence type="ECO:0000259" key="2">
    <source>
        <dbReference type="Pfam" id="PF00892"/>
    </source>
</evidence>
<evidence type="ECO:0000256" key="1">
    <source>
        <dbReference type="SAM" id="Phobius"/>
    </source>
</evidence>
<feature type="transmembrane region" description="Helical" evidence="1">
    <location>
        <begin position="210"/>
        <end position="228"/>
    </location>
</feature>
<keyword evidence="1" id="KW-0472">Membrane</keyword>
<gene>
    <name evidence="3" type="ORF">GCM10007276_30280</name>
</gene>
<keyword evidence="4" id="KW-1185">Reference proteome</keyword>
<name>A0A8J2YLK3_9RHOB</name>
<keyword evidence="1" id="KW-1133">Transmembrane helix</keyword>
<dbReference type="Pfam" id="PF00892">
    <property type="entry name" value="EamA"/>
    <property type="match status" value="2"/>
</dbReference>
<dbReference type="PANTHER" id="PTHR22911:SF76">
    <property type="entry name" value="EAMA DOMAIN-CONTAINING PROTEIN"/>
    <property type="match status" value="1"/>
</dbReference>
<feature type="transmembrane region" description="Helical" evidence="1">
    <location>
        <begin position="123"/>
        <end position="141"/>
    </location>
</feature>
<proteinExistence type="predicted"/>
<organism evidence="3 4">
    <name type="scientific">Agaricicola taiwanensis</name>
    <dbReference type="NCBI Taxonomy" id="591372"/>
    <lineage>
        <taxon>Bacteria</taxon>
        <taxon>Pseudomonadati</taxon>
        <taxon>Pseudomonadota</taxon>
        <taxon>Alphaproteobacteria</taxon>
        <taxon>Rhodobacterales</taxon>
        <taxon>Paracoccaceae</taxon>
        <taxon>Agaricicola</taxon>
    </lineage>
</organism>
<dbReference type="Proteomes" id="UP000602745">
    <property type="component" value="Unassembled WGS sequence"/>
</dbReference>
<feature type="transmembrane region" description="Helical" evidence="1">
    <location>
        <begin position="179"/>
        <end position="198"/>
    </location>
</feature>
<protein>
    <submittedName>
        <fullName evidence="3">Membrane protein</fullName>
    </submittedName>
</protein>
<dbReference type="InterPro" id="IPR037185">
    <property type="entry name" value="EmrE-like"/>
</dbReference>
<dbReference type="InterPro" id="IPR000620">
    <property type="entry name" value="EamA_dom"/>
</dbReference>
<feature type="transmembrane region" description="Helical" evidence="1">
    <location>
        <begin position="297"/>
        <end position="315"/>
    </location>
</feature>
<reference evidence="3" key="2">
    <citation type="submission" date="2020-09" db="EMBL/GenBank/DDBJ databases">
        <authorList>
            <person name="Sun Q."/>
            <person name="Sedlacek I."/>
        </authorList>
    </citation>
    <scope>NUCLEOTIDE SEQUENCE</scope>
    <source>
        <strain evidence="3">CCM 7684</strain>
    </source>
</reference>
<evidence type="ECO:0000313" key="3">
    <source>
        <dbReference type="EMBL" id="GGE51184.1"/>
    </source>
</evidence>
<feature type="transmembrane region" description="Helical" evidence="1">
    <location>
        <begin position="240"/>
        <end position="258"/>
    </location>
</feature>
<feature type="transmembrane region" description="Helical" evidence="1">
    <location>
        <begin position="270"/>
        <end position="291"/>
    </location>
</feature>
<comment type="caution">
    <text evidence="3">The sequence shown here is derived from an EMBL/GenBank/DDBJ whole genome shotgun (WGS) entry which is preliminary data.</text>
</comment>